<evidence type="ECO:0000256" key="4">
    <source>
        <dbReference type="ARBA" id="ARBA00022960"/>
    </source>
</evidence>
<feature type="region of interest" description="Disordered" evidence="8">
    <location>
        <begin position="413"/>
        <end position="432"/>
    </location>
</feature>
<dbReference type="RefSeq" id="WP_096353048.1">
    <property type="nucleotide sequence ID" value="NZ_AP014946.1"/>
</dbReference>
<dbReference type="Proteomes" id="UP000236884">
    <property type="component" value="Chromosome"/>
</dbReference>
<dbReference type="GO" id="GO:0071555">
    <property type="term" value="P:cell wall organization"/>
    <property type="evidence" value="ECO:0007669"/>
    <property type="project" value="UniProtKB-UniRule"/>
</dbReference>
<reference evidence="11 12" key="1">
    <citation type="submission" date="2015-08" db="EMBL/GenBank/DDBJ databases">
        <title>Investigation of the bacterial diversity of lava forest soil.</title>
        <authorList>
            <person name="Lee J.S."/>
        </authorList>
    </citation>
    <scope>NUCLEOTIDE SEQUENCE [LARGE SCALE GENOMIC DNA]</scope>
    <source>
        <strain evidence="11 12">GJW-30</strain>
    </source>
</reference>
<feature type="region of interest" description="Disordered" evidence="8">
    <location>
        <begin position="354"/>
        <end position="408"/>
    </location>
</feature>
<evidence type="ECO:0000256" key="7">
    <source>
        <dbReference type="PROSITE-ProRule" id="PRU01373"/>
    </source>
</evidence>
<evidence type="ECO:0000256" key="8">
    <source>
        <dbReference type="SAM" id="MobiDB-lite"/>
    </source>
</evidence>
<name>A0A0S3PS38_9BRAD</name>
<evidence type="ECO:0000256" key="1">
    <source>
        <dbReference type="ARBA" id="ARBA00004752"/>
    </source>
</evidence>
<feature type="compositionally biased region" description="Low complexity" evidence="8">
    <location>
        <begin position="415"/>
        <end position="425"/>
    </location>
</feature>
<keyword evidence="3" id="KW-0808">Transferase</keyword>
<evidence type="ECO:0000256" key="3">
    <source>
        <dbReference type="ARBA" id="ARBA00022679"/>
    </source>
</evidence>
<accession>A0A0S3PS38</accession>
<dbReference type="GO" id="GO:0009252">
    <property type="term" value="P:peptidoglycan biosynthetic process"/>
    <property type="evidence" value="ECO:0007669"/>
    <property type="project" value="UniProtKB-UniPathway"/>
</dbReference>
<keyword evidence="5 7" id="KW-0573">Peptidoglycan synthesis</keyword>
<evidence type="ECO:0000256" key="2">
    <source>
        <dbReference type="ARBA" id="ARBA00005992"/>
    </source>
</evidence>
<dbReference type="PROSITE" id="PS51257">
    <property type="entry name" value="PROKAR_LIPOPROTEIN"/>
    <property type="match status" value="1"/>
</dbReference>
<feature type="compositionally biased region" description="Low complexity" evidence="8">
    <location>
        <begin position="451"/>
        <end position="466"/>
    </location>
</feature>
<gene>
    <name evidence="11" type="ORF">GJW-30_1_01240</name>
</gene>
<dbReference type="SUPFAM" id="SSF141523">
    <property type="entry name" value="L,D-transpeptidase catalytic domain-like"/>
    <property type="match status" value="1"/>
</dbReference>
<protein>
    <recommendedName>
        <fullName evidence="10">L,D-TPase catalytic domain-containing protein</fullName>
    </recommendedName>
</protein>
<evidence type="ECO:0000313" key="11">
    <source>
        <dbReference type="EMBL" id="BAT58713.1"/>
    </source>
</evidence>
<feature type="region of interest" description="Disordered" evidence="8">
    <location>
        <begin position="447"/>
        <end position="549"/>
    </location>
</feature>
<keyword evidence="12" id="KW-1185">Reference proteome</keyword>
<dbReference type="GO" id="GO:0004180">
    <property type="term" value="F:carboxypeptidase activity"/>
    <property type="evidence" value="ECO:0007669"/>
    <property type="project" value="UniProtKB-ARBA"/>
</dbReference>
<feature type="active site" description="Nucleophile" evidence="7">
    <location>
        <position position="161"/>
    </location>
</feature>
<evidence type="ECO:0000313" key="12">
    <source>
        <dbReference type="Proteomes" id="UP000236884"/>
    </source>
</evidence>
<dbReference type="AlphaFoldDB" id="A0A0S3PS38"/>
<evidence type="ECO:0000259" key="10">
    <source>
        <dbReference type="PROSITE" id="PS52029"/>
    </source>
</evidence>
<dbReference type="EMBL" id="AP014946">
    <property type="protein sequence ID" value="BAT58713.1"/>
    <property type="molecule type" value="Genomic_DNA"/>
</dbReference>
<feature type="signal peptide" evidence="9">
    <location>
        <begin position="1"/>
        <end position="27"/>
    </location>
</feature>
<dbReference type="GO" id="GO:0008360">
    <property type="term" value="P:regulation of cell shape"/>
    <property type="evidence" value="ECO:0007669"/>
    <property type="project" value="UniProtKB-UniRule"/>
</dbReference>
<feature type="compositionally biased region" description="Basic and acidic residues" evidence="8">
    <location>
        <begin position="474"/>
        <end position="511"/>
    </location>
</feature>
<organism evidence="11 12">
    <name type="scientific">Variibacter gotjawalensis</name>
    <dbReference type="NCBI Taxonomy" id="1333996"/>
    <lineage>
        <taxon>Bacteria</taxon>
        <taxon>Pseudomonadati</taxon>
        <taxon>Pseudomonadota</taxon>
        <taxon>Alphaproteobacteria</taxon>
        <taxon>Hyphomicrobiales</taxon>
        <taxon>Nitrobacteraceae</taxon>
        <taxon>Variibacter</taxon>
    </lineage>
</organism>
<evidence type="ECO:0000256" key="9">
    <source>
        <dbReference type="SAM" id="SignalP"/>
    </source>
</evidence>
<keyword evidence="6 7" id="KW-0961">Cell wall biogenesis/degradation</keyword>
<proteinExistence type="inferred from homology"/>
<dbReference type="InterPro" id="IPR005490">
    <property type="entry name" value="LD_TPept_cat_dom"/>
</dbReference>
<feature type="chain" id="PRO_5006615570" description="L,D-TPase catalytic domain-containing protein" evidence="9">
    <location>
        <begin position="28"/>
        <end position="549"/>
    </location>
</feature>
<dbReference type="UniPathway" id="UPA00219"/>
<keyword evidence="4 7" id="KW-0133">Cell shape</keyword>
<dbReference type="GO" id="GO:0016740">
    <property type="term" value="F:transferase activity"/>
    <property type="evidence" value="ECO:0007669"/>
    <property type="project" value="UniProtKB-KW"/>
</dbReference>
<dbReference type="CDD" id="cd16913">
    <property type="entry name" value="YkuD_like"/>
    <property type="match status" value="1"/>
</dbReference>
<dbReference type="OrthoDB" id="9809748at2"/>
<feature type="domain" description="L,D-TPase catalytic" evidence="10">
    <location>
        <begin position="61"/>
        <end position="192"/>
    </location>
</feature>
<dbReference type="PANTHER" id="PTHR36699:SF1">
    <property type="entry name" value="L,D-TRANSPEPTIDASE YAFK-RELATED"/>
    <property type="match status" value="1"/>
</dbReference>
<comment type="pathway">
    <text evidence="1 7">Cell wall biogenesis; peptidoglycan biosynthesis.</text>
</comment>
<dbReference type="KEGG" id="vgo:GJW-30_1_01240"/>
<dbReference type="PANTHER" id="PTHR36699">
    <property type="entry name" value="LD-TRANSPEPTIDASE"/>
    <property type="match status" value="1"/>
</dbReference>
<evidence type="ECO:0000256" key="6">
    <source>
        <dbReference type="ARBA" id="ARBA00023316"/>
    </source>
</evidence>
<comment type="similarity">
    <text evidence="2">Belongs to the YkuD family.</text>
</comment>
<dbReference type="PROSITE" id="PS52029">
    <property type="entry name" value="LD_TPASE"/>
    <property type="match status" value="1"/>
</dbReference>
<dbReference type="Pfam" id="PF03734">
    <property type="entry name" value="YkuD"/>
    <property type="match status" value="1"/>
</dbReference>
<feature type="active site" description="Proton donor/acceptor" evidence="7">
    <location>
        <position position="153"/>
    </location>
</feature>
<sequence>MSFGYVRARVGLLPAAAALACALALSACQVDGPYSAKHLKPLPAETVALIERKQMTKGSPVLVRVFKEEAEMEIWKQDASGQFALLKTYPICRWSGQLGPKIKEGDRQAPEGFYTISPTMMNPNSSFYLSFNLGYPNAFDRAHGRTGAHLMVHGDCSSSGCYSMTDEQIAEIFALGREAFFAGQRGFQVQAFPFRMTALNMAKHRNSPHLAFWKNLKEGYDHFEVTRQQPKVDVCEKKYVFNGSESPNGAPLEYKALEKCPAYRVPEAIMSEVSAKARRDDQAFQDFVKKNTPTIALHRGRDGGMHPAFEKIYTSREVRDERGRLSVQVEKRPLAGPLDYRESTPEQVALASAPEATMQAEPVQSVETTSAGTASGVPFPRPAPKSAGRSQTAQAAPATSVRTSTVRSAVPVSAPPTAYAQPAPQSEGTTGFVSNLITNSRESVGKWFGGAAPAAPAPQQAQRPAPTRTGSTQPRREERAVAKKPEPAKKPDAKPQEVAKKPEPKKADAKPQQRTAAAGDQPQAPTLSGATPVVPAGSFESRFGAAGAR</sequence>
<keyword evidence="9" id="KW-0732">Signal</keyword>
<dbReference type="InterPro" id="IPR038063">
    <property type="entry name" value="Transpep_catalytic_dom"/>
</dbReference>
<evidence type="ECO:0000256" key="5">
    <source>
        <dbReference type="ARBA" id="ARBA00022984"/>
    </source>
</evidence>